<gene>
    <name evidence="2" type="ORF">SAMN04488051_10392</name>
</gene>
<dbReference type="EMBL" id="FNRM01000003">
    <property type="protein sequence ID" value="SEA41115.1"/>
    <property type="molecule type" value="Genomic_DNA"/>
</dbReference>
<dbReference type="Proteomes" id="UP000198773">
    <property type="component" value="Unassembled WGS sequence"/>
</dbReference>
<dbReference type="InterPro" id="IPR002725">
    <property type="entry name" value="YgjP-like_metallopeptidase"/>
</dbReference>
<evidence type="ECO:0000313" key="2">
    <source>
        <dbReference type="EMBL" id="SEA41115.1"/>
    </source>
</evidence>
<dbReference type="InterPro" id="IPR053136">
    <property type="entry name" value="UTP_pyrophosphatase-like"/>
</dbReference>
<feature type="domain" description="YgjP-like metallopeptidase" evidence="1">
    <location>
        <begin position="20"/>
        <end position="227"/>
    </location>
</feature>
<protein>
    <recommendedName>
        <fullName evidence="1">YgjP-like metallopeptidase domain-containing protein</fullName>
    </recommendedName>
</protein>
<name>A0A1H4AYX8_ALKAM</name>
<keyword evidence="3" id="KW-1185">Reference proteome</keyword>
<dbReference type="STRING" id="152573.SAMN04488051_10392"/>
<dbReference type="RefSeq" id="WP_091341243.1">
    <property type="nucleotide sequence ID" value="NZ_FNRM01000003.1"/>
</dbReference>
<sequence>MLQNFDTELNYTLVRSPRRKRLALQVKAGELYVRATPYCRQPEIDAFIRLKRGWIRQQMQWQQRQLRLLAIETAEQGLWLLGKRVPVQCMPASHSGFVFDGQQLLLYAGPRVRPERREQSYQQQLTSWYQQQAVSWIEQRLAYWQQRMQLQCRRFFVKSWRRRWGCCNSNQELGFNWHLVKAPSWVIDYVLVHELAHLKWMDHSADFWHLVRSHYSEVDAAREWLKLHHLRLLS</sequence>
<dbReference type="PANTHER" id="PTHR30399:SF1">
    <property type="entry name" value="UTP PYROPHOSPHATASE"/>
    <property type="match status" value="1"/>
</dbReference>
<organism evidence="2 3">
    <name type="scientific">Alkalimonas amylolytica</name>
    <dbReference type="NCBI Taxonomy" id="152573"/>
    <lineage>
        <taxon>Bacteria</taxon>
        <taxon>Pseudomonadati</taxon>
        <taxon>Pseudomonadota</taxon>
        <taxon>Gammaproteobacteria</taxon>
        <taxon>Alkalimonas</taxon>
    </lineage>
</organism>
<dbReference type="AlphaFoldDB" id="A0A1H4AYX8"/>
<reference evidence="2 3" key="1">
    <citation type="submission" date="2016-10" db="EMBL/GenBank/DDBJ databases">
        <authorList>
            <person name="de Groot N.N."/>
        </authorList>
    </citation>
    <scope>NUCLEOTIDE SEQUENCE [LARGE SCALE GENOMIC DNA]</scope>
    <source>
        <strain evidence="2 3">CGMCC 1.3430</strain>
    </source>
</reference>
<dbReference type="Gene3D" id="3.30.2010.10">
    <property type="entry name" value="Metalloproteases ('zincins'), catalytic domain"/>
    <property type="match status" value="1"/>
</dbReference>
<evidence type="ECO:0000259" key="1">
    <source>
        <dbReference type="Pfam" id="PF01863"/>
    </source>
</evidence>
<dbReference type="Pfam" id="PF01863">
    <property type="entry name" value="YgjP-like"/>
    <property type="match status" value="1"/>
</dbReference>
<evidence type="ECO:0000313" key="3">
    <source>
        <dbReference type="Proteomes" id="UP000198773"/>
    </source>
</evidence>
<dbReference type="CDD" id="cd07344">
    <property type="entry name" value="M48_yhfN_like"/>
    <property type="match status" value="1"/>
</dbReference>
<accession>A0A1H4AYX8</accession>
<dbReference type="PANTHER" id="PTHR30399">
    <property type="entry name" value="UNCHARACTERIZED PROTEIN YGJP"/>
    <property type="match status" value="1"/>
</dbReference>
<proteinExistence type="predicted"/>
<dbReference type="OrthoDB" id="9811177at2"/>